<evidence type="ECO:0000256" key="1">
    <source>
        <dbReference type="SAM" id="MobiDB-lite"/>
    </source>
</evidence>
<evidence type="ECO:0000313" key="3">
    <source>
        <dbReference type="Proteomes" id="UP000254060"/>
    </source>
</evidence>
<dbReference type="AlphaFoldDB" id="A0A377HIQ8"/>
<feature type="compositionally biased region" description="Acidic residues" evidence="1">
    <location>
        <begin position="31"/>
        <end position="48"/>
    </location>
</feature>
<proteinExistence type="predicted"/>
<dbReference type="Proteomes" id="UP000254060">
    <property type="component" value="Unassembled WGS sequence"/>
</dbReference>
<feature type="region of interest" description="Disordered" evidence="1">
    <location>
        <begin position="1"/>
        <end position="48"/>
    </location>
</feature>
<sequence>MQREREVAIRKDEREKAAQEQKNAEAVAAEPESETLDEAEQDSAETEEFDKKLADYETALYFYNQDLSEQINFLQMQVDTVAADPSYLETMDFAVSFDEGQARIFDIYVGLDNITPPSEYADFHMMYADSVRMLSEGASTINQGVTLWDQAVIDEGLLQWGMAINFMQRAQQAAP</sequence>
<dbReference type="EMBL" id="UGGP01000003">
    <property type="protein sequence ID" value="STO53303.1"/>
    <property type="molecule type" value="Genomic_DNA"/>
</dbReference>
<accession>A0A377HIQ8</accession>
<organism evidence="2 3">
    <name type="scientific">Exiguobacterium aurantiacum</name>
    <dbReference type="NCBI Taxonomy" id="33987"/>
    <lineage>
        <taxon>Bacteria</taxon>
        <taxon>Bacillati</taxon>
        <taxon>Bacillota</taxon>
        <taxon>Bacilli</taxon>
        <taxon>Bacillales</taxon>
        <taxon>Bacillales Family XII. Incertae Sedis</taxon>
        <taxon>Exiguobacterium</taxon>
    </lineage>
</organism>
<protein>
    <submittedName>
        <fullName evidence="2">Uncharacterized protein</fullName>
    </submittedName>
</protein>
<gene>
    <name evidence="2" type="ORF">NCTC13163_03284</name>
</gene>
<reference evidence="2 3" key="1">
    <citation type="submission" date="2018-06" db="EMBL/GenBank/DDBJ databases">
        <authorList>
            <consortium name="Pathogen Informatics"/>
            <person name="Doyle S."/>
        </authorList>
    </citation>
    <scope>NUCLEOTIDE SEQUENCE [LARGE SCALE GENOMIC DNA]</scope>
    <source>
        <strain evidence="2 3">NCTC13163</strain>
    </source>
</reference>
<name>A0A377HIQ8_9BACL</name>
<evidence type="ECO:0000313" key="2">
    <source>
        <dbReference type="EMBL" id="STO53303.1"/>
    </source>
</evidence>
<feature type="compositionally biased region" description="Basic and acidic residues" evidence="1">
    <location>
        <begin position="1"/>
        <end position="23"/>
    </location>
</feature>